<gene>
    <name evidence="2" type="ORF">LXO92_10700</name>
</gene>
<dbReference type="Proteomes" id="UP001320170">
    <property type="component" value="Unassembled WGS sequence"/>
</dbReference>
<evidence type="ECO:0000313" key="2">
    <source>
        <dbReference type="EMBL" id="MCE3532843.1"/>
    </source>
</evidence>
<dbReference type="Gene3D" id="1.10.260.40">
    <property type="entry name" value="lambda repressor-like DNA-binding domains"/>
    <property type="match status" value="1"/>
</dbReference>
<dbReference type="InterPro" id="IPR050400">
    <property type="entry name" value="Bact_Cytoskel_RodZ"/>
</dbReference>
<accession>A0ABS8X6X6</accession>
<sequence length="194" mass="22364">MTITTTTLDENIVEHDKNPGEQLASIREQKGYTVEYVANKLHLRARIIELIENNEFHLLPEPVFVKGYLRAYAKLLGTSPEPYLAIFNAQFVVEKKSDRALLWQQSKRESHKAEHIIRWFTILFALGVIVAVGMWWQKNRDTQQIFPTKTAPVDLSLNQTPTIETKELKLTDISKMQSMLDPKPEMSPMEKLGD</sequence>
<evidence type="ECO:0000313" key="3">
    <source>
        <dbReference type="Proteomes" id="UP001320170"/>
    </source>
</evidence>
<dbReference type="EMBL" id="JAJTND010000004">
    <property type="protein sequence ID" value="MCE3532843.1"/>
    <property type="molecule type" value="Genomic_DNA"/>
</dbReference>
<dbReference type="InterPro" id="IPR001387">
    <property type="entry name" value="Cro/C1-type_HTH"/>
</dbReference>
<name>A0ABS8X6X6_9GAMM</name>
<dbReference type="CDD" id="cd00093">
    <property type="entry name" value="HTH_XRE"/>
    <property type="match status" value="1"/>
</dbReference>
<keyword evidence="1" id="KW-0472">Membrane</keyword>
<organism evidence="2 3">
    <name type="scientific">Legionella resiliens</name>
    <dbReference type="NCBI Taxonomy" id="2905958"/>
    <lineage>
        <taxon>Bacteria</taxon>
        <taxon>Pseudomonadati</taxon>
        <taxon>Pseudomonadota</taxon>
        <taxon>Gammaproteobacteria</taxon>
        <taxon>Legionellales</taxon>
        <taxon>Legionellaceae</taxon>
        <taxon>Legionella</taxon>
    </lineage>
</organism>
<keyword evidence="1" id="KW-1133">Transmembrane helix</keyword>
<dbReference type="PANTHER" id="PTHR34475:SF1">
    <property type="entry name" value="CYTOSKELETON PROTEIN RODZ"/>
    <property type="match status" value="1"/>
</dbReference>
<dbReference type="SUPFAM" id="SSF47413">
    <property type="entry name" value="lambda repressor-like DNA-binding domains"/>
    <property type="match status" value="1"/>
</dbReference>
<protein>
    <submittedName>
        <fullName evidence="2">Helix-turn-helix domain-containing protein</fullName>
    </submittedName>
</protein>
<dbReference type="InterPro" id="IPR010982">
    <property type="entry name" value="Lambda_DNA-bd_dom_sf"/>
</dbReference>
<comment type="caution">
    <text evidence="2">The sequence shown here is derived from an EMBL/GenBank/DDBJ whole genome shotgun (WGS) entry which is preliminary data.</text>
</comment>
<feature type="transmembrane region" description="Helical" evidence="1">
    <location>
        <begin position="116"/>
        <end position="136"/>
    </location>
</feature>
<keyword evidence="3" id="KW-1185">Reference proteome</keyword>
<dbReference type="Pfam" id="PF13413">
    <property type="entry name" value="HTH_25"/>
    <property type="match status" value="1"/>
</dbReference>
<dbReference type="PANTHER" id="PTHR34475">
    <property type="match status" value="1"/>
</dbReference>
<keyword evidence="1" id="KW-0812">Transmembrane</keyword>
<reference evidence="2 3" key="1">
    <citation type="journal article" date="2024" name="Pathogens">
        <title>Characterization of a Novel Species of Legionella Isolated from a Healthcare Facility: Legionella resiliens sp. nov.</title>
        <authorList>
            <person name="Cristino S."/>
            <person name="Pascale M.R."/>
            <person name="Marino F."/>
            <person name="Derelitto C."/>
            <person name="Salaris S."/>
            <person name="Orsini M."/>
            <person name="Squarzoni S."/>
            <person name="Grottola A."/>
            <person name="Girolamini L."/>
        </authorList>
    </citation>
    <scope>NUCLEOTIDE SEQUENCE [LARGE SCALE GENOMIC DNA]</scope>
    <source>
        <strain evidence="2 3">8cVS16</strain>
    </source>
</reference>
<proteinExistence type="predicted"/>
<evidence type="ECO:0000256" key="1">
    <source>
        <dbReference type="SAM" id="Phobius"/>
    </source>
</evidence>
<dbReference type="RefSeq" id="WP_182352695.1">
    <property type="nucleotide sequence ID" value="NZ_JAJSPM010000008.1"/>
</dbReference>